<dbReference type="AlphaFoldDB" id="A0A507ARX6"/>
<feature type="transmembrane region" description="Helical" evidence="7">
    <location>
        <begin position="457"/>
        <end position="480"/>
    </location>
</feature>
<reference evidence="9 10" key="1">
    <citation type="submission" date="2019-06" db="EMBL/GenBank/DDBJ databases">
        <title>Draft genome sequence of the filamentous fungus Phialemoniopsis curvata isolated from diesel fuel.</title>
        <authorList>
            <person name="Varaljay V.A."/>
            <person name="Lyon W.J."/>
            <person name="Crouch A.L."/>
            <person name="Drake C.E."/>
            <person name="Hollomon J.M."/>
            <person name="Nadeau L.J."/>
            <person name="Nunn H.S."/>
            <person name="Stevenson B.S."/>
            <person name="Bojanowski C.L."/>
            <person name="Crookes-Goodson W.J."/>
        </authorList>
    </citation>
    <scope>NUCLEOTIDE SEQUENCE [LARGE SCALE GENOMIC DNA]</scope>
    <source>
        <strain evidence="9 10">D216</strain>
    </source>
</reference>
<dbReference type="CDD" id="cd17502">
    <property type="entry name" value="MFS_Azr1_MDR_like"/>
    <property type="match status" value="1"/>
</dbReference>
<feature type="transmembrane region" description="Helical" evidence="7">
    <location>
        <begin position="366"/>
        <end position="385"/>
    </location>
</feature>
<feature type="transmembrane region" description="Helical" evidence="7">
    <location>
        <begin position="392"/>
        <end position="411"/>
    </location>
</feature>
<proteinExistence type="predicted"/>
<evidence type="ECO:0000256" key="1">
    <source>
        <dbReference type="ARBA" id="ARBA00004141"/>
    </source>
</evidence>
<keyword evidence="5 7" id="KW-0472">Membrane</keyword>
<keyword evidence="4 7" id="KW-1133">Transmembrane helix</keyword>
<dbReference type="PANTHER" id="PTHR23501">
    <property type="entry name" value="MAJOR FACILITATOR SUPERFAMILY"/>
    <property type="match status" value="1"/>
</dbReference>
<evidence type="ECO:0000256" key="7">
    <source>
        <dbReference type="SAM" id="Phobius"/>
    </source>
</evidence>
<feature type="transmembrane region" description="Helical" evidence="7">
    <location>
        <begin position="222"/>
        <end position="240"/>
    </location>
</feature>
<feature type="region of interest" description="Disordered" evidence="6">
    <location>
        <begin position="555"/>
        <end position="760"/>
    </location>
</feature>
<dbReference type="Gene3D" id="1.20.1250.20">
    <property type="entry name" value="MFS general substrate transporter like domains"/>
    <property type="match status" value="2"/>
</dbReference>
<evidence type="ECO:0000256" key="3">
    <source>
        <dbReference type="ARBA" id="ARBA00022692"/>
    </source>
</evidence>
<dbReference type="PROSITE" id="PS50850">
    <property type="entry name" value="MFS"/>
    <property type="match status" value="1"/>
</dbReference>
<dbReference type="GeneID" id="41978084"/>
<comment type="subcellular location">
    <subcellularLocation>
        <location evidence="1">Membrane</location>
        <topology evidence="1">Multi-pass membrane protein</topology>
    </subcellularLocation>
</comment>
<sequence length="760" mass="82145">MPPAPVSRSTASLASCQSTDLERDMIEMNETSEAEKDAEPTTPIRSGTSEEQEEDHFKPKTFKFWMILFSNFLALFLVALDRTIVATAVPRITDEFHSLGDIGWYGSAYMLTTSASQLLFGRIYKFYSMKWTFLICVIVFEIGSAICGAAPTSTIFIVGRAIAGAASAGIFSGCMLIMIPMIPLHKRPMFQGMFGMVFGIASVMGPLVGGAFTGGVTWRWCFYINLPVGAITLVFMMFFWNPPKQHFEPAPVRTHIKRLDPWGTAFFLPAVVCLLLALQWGGSTYAWDNWKIVMLFALFAVGIVCFIFIQIHKPDTATIPARIIMQRSILSGTLFTFCLAGSMLMMVYFVPIWFQTAKGVDPLKSGIYTLPLVLSLVISSLLSGIVTQKIGYYVPSMLLAPCIMSTGEGLMTTFTPETGSSHWIAYQFLAGFGLGLGMQTANLAVQTVLPKDDVSTGIAIIFFVQQLGGAVFTTVGQTLLSNILVSKLEGVPGLDAQAIVNNGATELTALVPPEDLDLVIHAYNYACTRIFLTGMALAFGALLSALFMEWRSIKKGKQGPPPAKPAAEDPELAEQEPGRIPGPAIKLGEGADGPPPRTGNTTRSNRNTMAESARSELTVVASESGAHVVAKTEEEAAAKKSEAGLHAITPEEGAEEEGRQQAPHGEGHVIKTDDDTNIRNRLSATESEAKPPPLPERMASPAPAPASASERAESTTDGGDPFSDQEGSTAGGSRRRRRDVFVDAMSSQDEDINLDTAVRR</sequence>
<dbReference type="RefSeq" id="XP_030989350.1">
    <property type="nucleotide sequence ID" value="XM_031133277.1"/>
</dbReference>
<feature type="domain" description="Major facilitator superfamily (MFS) profile" evidence="8">
    <location>
        <begin position="67"/>
        <end position="553"/>
    </location>
</feature>
<evidence type="ECO:0000256" key="6">
    <source>
        <dbReference type="SAM" id="MobiDB-lite"/>
    </source>
</evidence>
<feature type="transmembrane region" description="Helical" evidence="7">
    <location>
        <begin position="292"/>
        <end position="311"/>
    </location>
</feature>
<feature type="transmembrane region" description="Helical" evidence="7">
    <location>
        <begin position="104"/>
        <end position="124"/>
    </location>
</feature>
<evidence type="ECO:0000259" key="8">
    <source>
        <dbReference type="PROSITE" id="PS50850"/>
    </source>
</evidence>
<evidence type="ECO:0000313" key="10">
    <source>
        <dbReference type="Proteomes" id="UP000319257"/>
    </source>
</evidence>
<dbReference type="InterPro" id="IPR036259">
    <property type="entry name" value="MFS_trans_sf"/>
</dbReference>
<dbReference type="Proteomes" id="UP000319257">
    <property type="component" value="Unassembled WGS sequence"/>
</dbReference>
<protein>
    <recommendedName>
        <fullName evidence="8">Major facilitator superfamily (MFS) profile domain-containing protein</fullName>
    </recommendedName>
</protein>
<dbReference type="GO" id="GO:0022857">
    <property type="term" value="F:transmembrane transporter activity"/>
    <property type="evidence" value="ECO:0007669"/>
    <property type="project" value="InterPro"/>
</dbReference>
<gene>
    <name evidence="9" type="ORF">E0L32_010637</name>
</gene>
<evidence type="ECO:0000256" key="5">
    <source>
        <dbReference type="ARBA" id="ARBA00023136"/>
    </source>
</evidence>
<feature type="compositionally biased region" description="Polar residues" evidence="6">
    <location>
        <begin position="7"/>
        <end position="19"/>
    </location>
</feature>
<keyword evidence="10" id="KW-1185">Reference proteome</keyword>
<feature type="region of interest" description="Disordered" evidence="6">
    <location>
        <begin position="1"/>
        <end position="55"/>
    </location>
</feature>
<feature type="transmembrane region" description="Helical" evidence="7">
    <location>
        <begin position="261"/>
        <end position="280"/>
    </location>
</feature>
<feature type="compositionally biased region" description="Basic and acidic residues" evidence="6">
    <location>
        <begin position="665"/>
        <end position="678"/>
    </location>
</feature>
<comment type="caution">
    <text evidence="9">The sequence shown here is derived from an EMBL/GenBank/DDBJ whole genome shotgun (WGS) entry which is preliminary data.</text>
</comment>
<dbReference type="OrthoDB" id="10021397at2759"/>
<organism evidence="9 10">
    <name type="scientific">Thyridium curvatum</name>
    <dbReference type="NCBI Taxonomy" id="1093900"/>
    <lineage>
        <taxon>Eukaryota</taxon>
        <taxon>Fungi</taxon>
        <taxon>Dikarya</taxon>
        <taxon>Ascomycota</taxon>
        <taxon>Pezizomycotina</taxon>
        <taxon>Sordariomycetes</taxon>
        <taxon>Sordariomycetidae</taxon>
        <taxon>Thyridiales</taxon>
        <taxon>Thyridiaceae</taxon>
        <taxon>Thyridium</taxon>
    </lineage>
</organism>
<dbReference type="GO" id="GO:0005886">
    <property type="term" value="C:plasma membrane"/>
    <property type="evidence" value="ECO:0007669"/>
    <property type="project" value="TreeGrafter"/>
</dbReference>
<feature type="transmembrane region" description="Helical" evidence="7">
    <location>
        <begin position="332"/>
        <end position="354"/>
    </location>
</feature>
<dbReference type="FunFam" id="1.20.1720.10:FF:000012">
    <property type="entry name" value="MFS toxin efflux pump (AflT)"/>
    <property type="match status" value="1"/>
</dbReference>
<dbReference type="Pfam" id="PF07690">
    <property type="entry name" value="MFS_1"/>
    <property type="match status" value="1"/>
</dbReference>
<feature type="transmembrane region" description="Helical" evidence="7">
    <location>
        <begin position="522"/>
        <end position="548"/>
    </location>
</feature>
<evidence type="ECO:0000313" key="9">
    <source>
        <dbReference type="EMBL" id="TPX07639.1"/>
    </source>
</evidence>
<dbReference type="PANTHER" id="PTHR23501:SF201">
    <property type="entry name" value="MFS AFLATOXIN EFFLUX PUMP"/>
    <property type="match status" value="1"/>
</dbReference>
<evidence type="ECO:0000256" key="4">
    <source>
        <dbReference type="ARBA" id="ARBA00022989"/>
    </source>
</evidence>
<dbReference type="SUPFAM" id="SSF103473">
    <property type="entry name" value="MFS general substrate transporter"/>
    <property type="match status" value="1"/>
</dbReference>
<dbReference type="InParanoid" id="A0A507ARX6"/>
<dbReference type="FunFam" id="1.20.1250.20:FF:000196">
    <property type="entry name" value="MFS toxin efflux pump (AflT)"/>
    <property type="match status" value="1"/>
</dbReference>
<feature type="transmembrane region" description="Helical" evidence="7">
    <location>
        <begin position="64"/>
        <end position="84"/>
    </location>
</feature>
<dbReference type="InterPro" id="IPR020846">
    <property type="entry name" value="MFS_dom"/>
</dbReference>
<keyword evidence="2" id="KW-0813">Transport</keyword>
<evidence type="ECO:0000256" key="2">
    <source>
        <dbReference type="ARBA" id="ARBA00022448"/>
    </source>
</evidence>
<feature type="compositionally biased region" description="Basic and acidic residues" evidence="6">
    <location>
        <begin position="630"/>
        <end position="643"/>
    </location>
</feature>
<feature type="transmembrane region" description="Helical" evidence="7">
    <location>
        <begin position="194"/>
        <end position="216"/>
    </location>
</feature>
<keyword evidence="3 7" id="KW-0812">Transmembrane</keyword>
<dbReference type="InterPro" id="IPR011701">
    <property type="entry name" value="MFS"/>
</dbReference>
<accession>A0A507ARX6</accession>
<dbReference type="FunCoup" id="A0A507ARX6">
    <property type="interactions" value="58"/>
</dbReference>
<dbReference type="EMBL" id="SKBQ01000088">
    <property type="protein sequence ID" value="TPX07639.1"/>
    <property type="molecule type" value="Genomic_DNA"/>
</dbReference>
<feature type="transmembrane region" description="Helical" evidence="7">
    <location>
        <begin position="423"/>
        <end position="445"/>
    </location>
</feature>
<feature type="compositionally biased region" description="Low complexity" evidence="6">
    <location>
        <begin position="598"/>
        <end position="608"/>
    </location>
</feature>
<name>A0A507ARX6_9PEZI</name>
<feature type="transmembrane region" description="Helical" evidence="7">
    <location>
        <begin position="131"/>
        <end position="151"/>
    </location>
</feature>
<feature type="transmembrane region" description="Helical" evidence="7">
    <location>
        <begin position="157"/>
        <end position="182"/>
    </location>
</feature>
<feature type="compositionally biased region" description="Low complexity" evidence="6">
    <location>
        <begin position="696"/>
        <end position="709"/>
    </location>
</feature>